<proteinExistence type="inferred from homology"/>
<dbReference type="Gene3D" id="3.10.310.10">
    <property type="entry name" value="Diaminopimelate Epimerase, Chain A, domain 1"/>
    <property type="match status" value="2"/>
</dbReference>
<evidence type="ECO:0000256" key="2">
    <source>
        <dbReference type="ARBA" id="ARBA00023235"/>
    </source>
</evidence>
<sequence>MTYNVYQIDAFTDQTFSGNPAAVVPLDTWLPDEVLQNIAMENNLSETAFFVPEERQYYIRWFTPDVEVNLCGHATLASSHVLFKHLGYAEKEIWFRSRSGNLTVQLKNEQYVLNFPADKPVKQSYSEMFSSCFDRVPDAVLKGSADYLFVFNDEQFIRDVRPNLDAIRRLNAEGVIITSRGSSNVDFVSRFFAPQLGIPEDPVTGSAHTVLIPYWSENLKKDEFLAHQVSKRGGVLKCKYLEDRCEIGGNAVTFLEGTIRL</sequence>
<protein>
    <submittedName>
        <fullName evidence="4">PhzF family phenazine biosynthesis protein</fullName>
    </submittedName>
</protein>
<dbReference type="AlphaFoldDB" id="A0A368VB97"/>
<dbReference type="GO" id="GO:0016853">
    <property type="term" value="F:isomerase activity"/>
    <property type="evidence" value="ECO:0007669"/>
    <property type="project" value="UniProtKB-KW"/>
</dbReference>
<evidence type="ECO:0000256" key="1">
    <source>
        <dbReference type="ARBA" id="ARBA00008270"/>
    </source>
</evidence>
<evidence type="ECO:0000256" key="3">
    <source>
        <dbReference type="PIRSR" id="PIRSR016184-1"/>
    </source>
</evidence>
<accession>A0A368VB97</accession>
<keyword evidence="5" id="KW-1185">Reference proteome</keyword>
<evidence type="ECO:0000313" key="4">
    <source>
        <dbReference type="EMBL" id="RCW38386.1"/>
    </source>
</evidence>
<gene>
    <name evidence="4" type="ORF">DFO77_104144</name>
</gene>
<dbReference type="GO" id="GO:0005737">
    <property type="term" value="C:cytoplasm"/>
    <property type="evidence" value="ECO:0007669"/>
    <property type="project" value="TreeGrafter"/>
</dbReference>
<comment type="similarity">
    <text evidence="1">Belongs to the PhzF family.</text>
</comment>
<dbReference type="InterPro" id="IPR003719">
    <property type="entry name" value="Phenazine_PhzF-like"/>
</dbReference>
<dbReference type="NCBIfam" id="TIGR00654">
    <property type="entry name" value="PhzF_family"/>
    <property type="match status" value="1"/>
</dbReference>
<organism evidence="4 5">
    <name type="scientific">Marinilabilia salmonicolor</name>
    <dbReference type="NCBI Taxonomy" id="989"/>
    <lineage>
        <taxon>Bacteria</taxon>
        <taxon>Pseudomonadati</taxon>
        <taxon>Bacteroidota</taxon>
        <taxon>Bacteroidia</taxon>
        <taxon>Marinilabiliales</taxon>
        <taxon>Marinilabiliaceae</taxon>
        <taxon>Marinilabilia</taxon>
    </lineage>
</organism>
<dbReference type="EMBL" id="QPIZ01000004">
    <property type="protein sequence ID" value="RCW38386.1"/>
    <property type="molecule type" value="Genomic_DNA"/>
</dbReference>
<name>A0A368VB97_9BACT</name>
<dbReference type="RefSeq" id="WP_114436557.1">
    <property type="nucleotide sequence ID" value="NZ_QPIZ01000004.1"/>
</dbReference>
<dbReference type="PANTHER" id="PTHR13774:SF17">
    <property type="entry name" value="PHENAZINE BIOSYNTHESIS-LIKE DOMAIN-CONTAINING PROTEIN"/>
    <property type="match status" value="1"/>
</dbReference>
<keyword evidence="2" id="KW-0413">Isomerase</keyword>
<evidence type="ECO:0000313" key="5">
    <source>
        <dbReference type="Proteomes" id="UP000252733"/>
    </source>
</evidence>
<dbReference type="SUPFAM" id="SSF54506">
    <property type="entry name" value="Diaminopimelate epimerase-like"/>
    <property type="match status" value="1"/>
</dbReference>
<dbReference type="Pfam" id="PF02567">
    <property type="entry name" value="PhzC-PhzF"/>
    <property type="match status" value="1"/>
</dbReference>
<comment type="caution">
    <text evidence="4">The sequence shown here is derived from an EMBL/GenBank/DDBJ whole genome shotgun (WGS) entry which is preliminary data.</text>
</comment>
<dbReference type="PANTHER" id="PTHR13774">
    <property type="entry name" value="PHENAZINE BIOSYNTHESIS PROTEIN"/>
    <property type="match status" value="1"/>
</dbReference>
<dbReference type="Proteomes" id="UP000252733">
    <property type="component" value="Unassembled WGS sequence"/>
</dbReference>
<reference evidence="4 5" key="1">
    <citation type="submission" date="2018-07" db="EMBL/GenBank/DDBJ databases">
        <title>Freshwater and sediment microbial communities from various areas in North America, analyzing microbe dynamics in response to fracking.</title>
        <authorList>
            <person name="Lamendella R."/>
        </authorList>
    </citation>
    <scope>NUCLEOTIDE SEQUENCE [LARGE SCALE GENOMIC DNA]</scope>
    <source>
        <strain evidence="4 5">160A</strain>
    </source>
</reference>
<dbReference type="PIRSF" id="PIRSF016184">
    <property type="entry name" value="PhzC_PhzF"/>
    <property type="match status" value="1"/>
</dbReference>
<feature type="active site" evidence="3">
    <location>
        <position position="46"/>
    </location>
</feature>